<reference evidence="1" key="1">
    <citation type="submission" date="2022-04" db="EMBL/GenBank/DDBJ databases">
        <title>Paenibacillus mangrovi sp. nov., a novel endophytic bacterium isolated from bark of Kandelia candel.</title>
        <authorList>
            <person name="Tuo L."/>
        </authorList>
    </citation>
    <scope>NUCLEOTIDE SEQUENCE</scope>
    <source>
        <strain evidence="1">KQZ6P-2</strain>
    </source>
</reference>
<dbReference type="RefSeq" id="WP_244721584.1">
    <property type="nucleotide sequence ID" value="NZ_JALIRP010000002.1"/>
</dbReference>
<gene>
    <name evidence="1" type="ORF">MUG84_05615</name>
</gene>
<sequence length="237" mass="26393">MEKGISTAIIFILTASLLLAGCNGDKSKETSSKVYAGDGSSIIISEKDDFFSPDIIRDLETHLQQGETIREGLKKSGIVTFAEDGSIHSISQVSLSPSFEWGLELNKKKLEKDKLDTVLHENDEIGISIERADEKLDKADPKPEYTVLKLNGGTIEPGLSHTYILPFSADESVRTILQSMDFIKLTMNKRYIDTVKSYSPKGIEKWVIKVNGKELSENGLDMKLAPEDEIEIRLERT</sequence>
<evidence type="ECO:0000313" key="1">
    <source>
        <dbReference type="EMBL" id="MCJ8011224.1"/>
    </source>
</evidence>
<evidence type="ECO:0008006" key="3">
    <source>
        <dbReference type="Google" id="ProtNLM"/>
    </source>
</evidence>
<comment type="caution">
    <text evidence="1">The sequence shown here is derived from an EMBL/GenBank/DDBJ whole genome shotgun (WGS) entry which is preliminary data.</text>
</comment>
<evidence type="ECO:0000313" key="2">
    <source>
        <dbReference type="Proteomes" id="UP001139347"/>
    </source>
</evidence>
<dbReference type="AlphaFoldDB" id="A0A9X1WT14"/>
<dbReference type="Proteomes" id="UP001139347">
    <property type="component" value="Unassembled WGS sequence"/>
</dbReference>
<dbReference type="EMBL" id="JALIRP010000002">
    <property type="protein sequence ID" value="MCJ8011224.1"/>
    <property type="molecule type" value="Genomic_DNA"/>
</dbReference>
<name>A0A9X1WT14_9BACL</name>
<dbReference type="PROSITE" id="PS51257">
    <property type="entry name" value="PROKAR_LIPOPROTEIN"/>
    <property type="match status" value="1"/>
</dbReference>
<accession>A0A9X1WT14</accession>
<proteinExistence type="predicted"/>
<keyword evidence="2" id="KW-1185">Reference proteome</keyword>
<organism evidence="1 2">
    <name type="scientific">Paenibacillus mangrovi</name>
    <dbReference type="NCBI Taxonomy" id="2931978"/>
    <lineage>
        <taxon>Bacteria</taxon>
        <taxon>Bacillati</taxon>
        <taxon>Bacillota</taxon>
        <taxon>Bacilli</taxon>
        <taxon>Bacillales</taxon>
        <taxon>Paenibacillaceae</taxon>
        <taxon>Paenibacillus</taxon>
    </lineage>
</organism>
<protein>
    <recommendedName>
        <fullName evidence="3">Lipoprotein</fullName>
    </recommendedName>
</protein>